<dbReference type="SUPFAM" id="SSF55166">
    <property type="entry name" value="Hedgehog/DD-peptidase"/>
    <property type="match status" value="1"/>
</dbReference>
<dbReference type="Gene3D" id="3.30.1380.10">
    <property type="match status" value="1"/>
</dbReference>
<feature type="compositionally biased region" description="Low complexity" evidence="12">
    <location>
        <begin position="22"/>
        <end position="49"/>
    </location>
</feature>
<dbReference type="AlphaFoldDB" id="A0A916RBY2"/>
<comment type="similarity">
    <text evidence="10">Belongs to the peptidase M15 family.</text>
</comment>
<evidence type="ECO:0000313" key="14">
    <source>
        <dbReference type="EMBL" id="GGA51994.1"/>
    </source>
</evidence>
<dbReference type="GO" id="GO:0006508">
    <property type="term" value="P:proteolysis"/>
    <property type="evidence" value="ECO:0007669"/>
    <property type="project" value="UniProtKB-KW"/>
</dbReference>
<dbReference type="InterPro" id="IPR010275">
    <property type="entry name" value="MepK"/>
</dbReference>
<dbReference type="EMBL" id="BMIF01000001">
    <property type="protein sequence ID" value="GGA51994.1"/>
    <property type="molecule type" value="Genomic_DNA"/>
</dbReference>
<evidence type="ECO:0000313" key="15">
    <source>
        <dbReference type="Proteomes" id="UP000636264"/>
    </source>
</evidence>
<keyword evidence="15" id="KW-1185">Reference proteome</keyword>
<reference evidence="14" key="1">
    <citation type="journal article" date="2014" name="Int. J. Syst. Evol. Microbiol.">
        <title>Complete genome sequence of Corynebacterium casei LMG S-19264T (=DSM 44701T), isolated from a smear-ripened cheese.</title>
        <authorList>
            <consortium name="US DOE Joint Genome Institute (JGI-PGF)"/>
            <person name="Walter F."/>
            <person name="Albersmeier A."/>
            <person name="Kalinowski J."/>
            <person name="Ruckert C."/>
        </authorList>
    </citation>
    <scope>NUCLEOTIDE SEQUENCE</scope>
    <source>
        <strain evidence="14">CGMCC 1.15320</strain>
    </source>
</reference>
<evidence type="ECO:0000256" key="7">
    <source>
        <dbReference type="ARBA" id="ARBA00022833"/>
    </source>
</evidence>
<keyword evidence="5" id="KW-0732">Signal</keyword>
<dbReference type="InterPro" id="IPR009045">
    <property type="entry name" value="Zn_M74/Hedgehog-like"/>
</dbReference>
<comment type="cofactor">
    <cofactor evidence="1">
        <name>Zn(2+)</name>
        <dbReference type="ChEBI" id="CHEBI:29105"/>
    </cofactor>
</comment>
<keyword evidence="9" id="KW-0961">Cell wall biogenesis/degradation</keyword>
<evidence type="ECO:0000256" key="3">
    <source>
        <dbReference type="ARBA" id="ARBA00022670"/>
    </source>
</evidence>
<keyword evidence="4" id="KW-0479">Metal-binding</keyword>
<evidence type="ECO:0000256" key="4">
    <source>
        <dbReference type="ARBA" id="ARBA00022723"/>
    </source>
</evidence>
<evidence type="ECO:0000256" key="5">
    <source>
        <dbReference type="ARBA" id="ARBA00022729"/>
    </source>
</evidence>
<gene>
    <name evidence="14" type="ORF">GCM10011385_01640</name>
</gene>
<reference evidence="14" key="2">
    <citation type="submission" date="2020-09" db="EMBL/GenBank/DDBJ databases">
        <authorList>
            <person name="Sun Q."/>
            <person name="Zhou Y."/>
        </authorList>
    </citation>
    <scope>NUCLEOTIDE SEQUENCE</scope>
    <source>
        <strain evidence="14">CGMCC 1.15320</strain>
    </source>
</reference>
<evidence type="ECO:0000259" key="13">
    <source>
        <dbReference type="Pfam" id="PF08291"/>
    </source>
</evidence>
<dbReference type="Pfam" id="PF08291">
    <property type="entry name" value="Peptidase_M15_3"/>
    <property type="match status" value="1"/>
</dbReference>
<dbReference type="InterPro" id="IPR013230">
    <property type="entry name" value="Peptidase_M15A_C"/>
</dbReference>
<accession>A0A916RBY2</accession>
<keyword evidence="8" id="KW-0482">Metalloprotease</keyword>
<evidence type="ECO:0000256" key="12">
    <source>
        <dbReference type="SAM" id="MobiDB-lite"/>
    </source>
</evidence>
<dbReference type="GO" id="GO:0046872">
    <property type="term" value="F:metal ion binding"/>
    <property type="evidence" value="ECO:0007669"/>
    <property type="project" value="UniProtKB-KW"/>
</dbReference>
<evidence type="ECO:0000256" key="8">
    <source>
        <dbReference type="ARBA" id="ARBA00023049"/>
    </source>
</evidence>
<feature type="compositionally biased region" description="Basic and acidic residues" evidence="12">
    <location>
        <begin position="107"/>
        <end position="133"/>
    </location>
</feature>
<evidence type="ECO:0000256" key="1">
    <source>
        <dbReference type="ARBA" id="ARBA00001947"/>
    </source>
</evidence>
<evidence type="ECO:0000256" key="10">
    <source>
        <dbReference type="ARBA" id="ARBA00093448"/>
    </source>
</evidence>
<dbReference type="PANTHER" id="PTHR37425:SF1">
    <property type="entry name" value="OUTER MEMBRANE PROTEIN"/>
    <property type="match status" value="1"/>
</dbReference>
<feature type="region of interest" description="Disordered" evidence="12">
    <location>
        <begin position="1"/>
        <end position="141"/>
    </location>
</feature>
<sequence>MGFTELARAVRADQNTDGGTDAARAPAGEAVAATSTQSAAPEVVAVAEPPVRPEARIPEAAEAPVAAPAVEAAVAAAEDRPSESPVAAETEANPEQKRGFFASLFGRSDEPKSDSTDNADAEPKSQEKSEPRLAAKPAEQPVAQPVKLTSFSFESPAPVEKKIIIDSSSVASAYTANALPGVRASSELFDIVRKSGGSDDSDVDLYEEEGSYQVASATGLARLAPHGLLRQRPDVNTSCFKPGLVRILKTIERHYGKPVLVTSGYRSPAHNRRVRGARKSAHMDCAAADIQVAGVSRWELARFARSLPGRGGVGTYCHTASVHVDVGAERDWNWRCRR</sequence>
<dbReference type="PANTHER" id="PTHR37425">
    <property type="match status" value="1"/>
</dbReference>
<keyword evidence="3" id="KW-0645">Protease</keyword>
<comment type="caution">
    <text evidence="14">The sequence shown here is derived from an EMBL/GenBank/DDBJ whole genome shotgun (WGS) entry which is preliminary data.</text>
</comment>
<feature type="compositionally biased region" description="Low complexity" evidence="12">
    <location>
        <begin position="60"/>
        <end position="76"/>
    </location>
</feature>
<evidence type="ECO:0000256" key="9">
    <source>
        <dbReference type="ARBA" id="ARBA00023316"/>
    </source>
</evidence>
<evidence type="ECO:0000256" key="6">
    <source>
        <dbReference type="ARBA" id="ARBA00022801"/>
    </source>
</evidence>
<name>A0A916RBY2_9HYPH</name>
<evidence type="ECO:0000256" key="11">
    <source>
        <dbReference type="ARBA" id="ARBA00093666"/>
    </source>
</evidence>
<organism evidence="14 15">
    <name type="scientific">Nitratireductor aestuarii</name>
    <dbReference type="NCBI Taxonomy" id="1735103"/>
    <lineage>
        <taxon>Bacteria</taxon>
        <taxon>Pseudomonadati</taxon>
        <taxon>Pseudomonadota</taxon>
        <taxon>Alphaproteobacteria</taxon>
        <taxon>Hyphomicrobiales</taxon>
        <taxon>Phyllobacteriaceae</taxon>
        <taxon>Nitratireductor</taxon>
    </lineage>
</organism>
<protein>
    <recommendedName>
        <fullName evidence="11">Murein endopeptidase K</fullName>
    </recommendedName>
</protein>
<evidence type="ECO:0000256" key="2">
    <source>
        <dbReference type="ARBA" id="ARBA00004776"/>
    </source>
</evidence>
<proteinExistence type="inferred from homology"/>
<comment type="pathway">
    <text evidence="2">Cell wall biogenesis; cell wall polysaccharide biosynthesis.</text>
</comment>
<dbReference type="RefSeq" id="WP_188719028.1">
    <property type="nucleotide sequence ID" value="NZ_BMIF01000001.1"/>
</dbReference>
<keyword evidence="7" id="KW-0862">Zinc</keyword>
<dbReference type="GO" id="GO:0008237">
    <property type="term" value="F:metallopeptidase activity"/>
    <property type="evidence" value="ECO:0007669"/>
    <property type="project" value="UniProtKB-KW"/>
</dbReference>
<keyword evidence="6" id="KW-0378">Hydrolase</keyword>
<feature type="domain" description="Peptidase M15A C-terminal" evidence="13">
    <location>
        <begin position="222"/>
        <end position="325"/>
    </location>
</feature>
<dbReference type="GO" id="GO:0071555">
    <property type="term" value="P:cell wall organization"/>
    <property type="evidence" value="ECO:0007669"/>
    <property type="project" value="UniProtKB-KW"/>
</dbReference>
<dbReference type="Proteomes" id="UP000636264">
    <property type="component" value="Unassembled WGS sequence"/>
</dbReference>